<feature type="non-terminal residue" evidence="1">
    <location>
        <position position="1"/>
    </location>
</feature>
<proteinExistence type="predicted"/>
<protein>
    <submittedName>
        <fullName evidence="1">Uncharacterized protein</fullName>
    </submittedName>
</protein>
<dbReference type="EMBL" id="BARU01036076">
    <property type="protein sequence ID" value="GAH87570.1"/>
    <property type="molecule type" value="Genomic_DNA"/>
</dbReference>
<accession>X1K1M6</accession>
<gene>
    <name evidence="1" type="ORF">S03H2_56409</name>
</gene>
<dbReference type="AlphaFoldDB" id="X1K1M6"/>
<reference evidence="1" key="1">
    <citation type="journal article" date="2014" name="Front. Microbiol.">
        <title>High frequency of phylogenetically diverse reductive dehalogenase-homologous genes in deep subseafloor sedimentary metagenomes.</title>
        <authorList>
            <person name="Kawai M."/>
            <person name="Futagami T."/>
            <person name="Toyoda A."/>
            <person name="Takaki Y."/>
            <person name="Nishi S."/>
            <person name="Hori S."/>
            <person name="Arai W."/>
            <person name="Tsubouchi T."/>
            <person name="Morono Y."/>
            <person name="Uchiyama I."/>
            <person name="Ito T."/>
            <person name="Fujiyama A."/>
            <person name="Inagaki F."/>
            <person name="Takami H."/>
        </authorList>
    </citation>
    <scope>NUCLEOTIDE SEQUENCE</scope>
    <source>
        <strain evidence="1">Expedition CK06-06</strain>
    </source>
</reference>
<organism evidence="1">
    <name type="scientific">marine sediment metagenome</name>
    <dbReference type="NCBI Taxonomy" id="412755"/>
    <lineage>
        <taxon>unclassified sequences</taxon>
        <taxon>metagenomes</taxon>
        <taxon>ecological metagenomes</taxon>
    </lineage>
</organism>
<feature type="non-terminal residue" evidence="1">
    <location>
        <position position="253"/>
    </location>
</feature>
<sequence>LMKILSINAGIPDSVTSNLLISNVFQDYSAVIVDPSNVETLYGDLDYYDGPTNKRERIIKHDLALALVKMNIKRRNEVEALLRLGGVLVCFLRPIIRRLYSSLPELFESITNYDWFPEQLVSEIHNIQFSKGNTIDYLDSEHPFFNYLKTKPSWSAYVDINQCKSSKILASAFGSHVLSFTKRVDSGHMVFIPSAYSHANGELLKECIVKLLKNKEILPQPNWARKIFIPGQEDLKKEIKDFNSRINSLEKGR</sequence>
<comment type="caution">
    <text evidence="1">The sequence shown here is derived from an EMBL/GenBank/DDBJ whole genome shotgun (WGS) entry which is preliminary data.</text>
</comment>
<name>X1K1M6_9ZZZZ</name>
<evidence type="ECO:0000313" key="1">
    <source>
        <dbReference type="EMBL" id="GAH87570.1"/>
    </source>
</evidence>